<dbReference type="EMBL" id="JACCAE010000001">
    <property type="protein sequence ID" value="NYF98310.1"/>
    <property type="molecule type" value="Genomic_DNA"/>
</dbReference>
<evidence type="ECO:0000259" key="2">
    <source>
        <dbReference type="Pfam" id="PF00582"/>
    </source>
</evidence>
<dbReference type="Pfam" id="PF00582">
    <property type="entry name" value="Usp"/>
    <property type="match status" value="1"/>
</dbReference>
<comment type="caution">
    <text evidence="3">The sequence shown here is derived from an EMBL/GenBank/DDBJ whole genome shotgun (WGS) entry which is preliminary data.</text>
</comment>
<dbReference type="PANTHER" id="PTHR31964:SF113">
    <property type="entry name" value="USPA DOMAIN-CONTAINING PROTEIN"/>
    <property type="match status" value="1"/>
</dbReference>
<dbReference type="PRINTS" id="PR01438">
    <property type="entry name" value="UNVRSLSTRESS"/>
</dbReference>
<reference evidence="3 4" key="1">
    <citation type="submission" date="2020-07" db="EMBL/GenBank/DDBJ databases">
        <title>Sequencing the genomes of 1000 actinobacteria strains.</title>
        <authorList>
            <person name="Klenk H.-P."/>
        </authorList>
    </citation>
    <scope>NUCLEOTIDE SEQUENCE [LARGE SCALE GENOMIC DNA]</scope>
    <source>
        <strain evidence="3 4">DSM 26154</strain>
    </source>
</reference>
<dbReference type="InterPro" id="IPR006016">
    <property type="entry name" value="UspA"/>
</dbReference>
<keyword evidence="4" id="KW-1185">Reference proteome</keyword>
<evidence type="ECO:0000313" key="3">
    <source>
        <dbReference type="EMBL" id="NYF98310.1"/>
    </source>
</evidence>
<feature type="domain" description="UspA" evidence="2">
    <location>
        <begin position="2"/>
        <end position="105"/>
    </location>
</feature>
<evidence type="ECO:0000256" key="1">
    <source>
        <dbReference type="ARBA" id="ARBA00008791"/>
    </source>
</evidence>
<gene>
    <name evidence="3" type="ORF">BJY20_001702</name>
</gene>
<dbReference type="Gene3D" id="3.40.50.620">
    <property type="entry name" value="HUPs"/>
    <property type="match status" value="1"/>
</dbReference>
<dbReference type="PANTHER" id="PTHR31964">
    <property type="entry name" value="ADENINE NUCLEOTIDE ALPHA HYDROLASES-LIKE SUPERFAMILY PROTEIN"/>
    <property type="match status" value="1"/>
</dbReference>
<sequence>MVALTAWDLETVYGRVVLEEWESKESVEGEARNALADAVREALGDDARVEQRTVRGHPAQVVAEATERAQLVVVGSRGRGGFASLMLGSVSQHVVTHAACPVVVMPHEDPPSA</sequence>
<dbReference type="Proteomes" id="UP000554054">
    <property type="component" value="Unassembled WGS sequence"/>
</dbReference>
<comment type="similarity">
    <text evidence="1">Belongs to the universal stress protein A family.</text>
</comment>
<protein>
    <submittedName>
        <fullName evidence="3">Nucleotide-binding universal stress UspA family protein</fullName>
    </submittedName>
</protein>
<dbReference type="AlphaFoldDB" id="A0A852VSA0"/>
<dbReference type="SUPFAM" id="SSF52402">
    <property type="entry name" value="Adenine nucleotide alpha hydrolases-like"/>
    <property type="match status" value="1"/>
</dbReference>
<proteinExistence type="inferred from homology"/>
<evidence type="ECO:0000313" key="4">
    <source>
        <dbReference type="Proteomes" id="UP000554054"/>
    </source>
</evidence>
<organism evidence="3 4">
    <name type="scientific">Janibacter cremeus</name>
    <dbReference type="NCBI Taxonomy" id="1285192"/>
    <lineage>
        <taxon>Bacteria</taxon>
        <taxon>Bacillati</taxon>
        <taxon>Actinomycetota</taxon>
        <taxon>Actinomycetes</taxon>
        <taxon>Micrococcales</taxon>
        <taxon>Intrasporangiaceae</taxon>
        <taxon>Janibacter</taxon>
    </lineage>
</organism>
<accession>A0A852VSA0</accession>
<name>A0A852VSA0_9MICO</name>
<dbReference type="InterPro" id="IPR014729">
    <property type="entry name" value="Rossmann-like_a/b/a_fold"/>
</dbReference>
<dbReference type="InterPro" id="IPR006015">
    <property type="entry name" value="Universal_stress_UspA"/>
</dbReference>